<evidence type="ECO:0008006" key="4">
    <source>
        <dbReference type="Google" id="ProtNLM"/>
    </source>
</evidence>
<dbReference type="RefSeq" id="WP_187482515.1">
    <property type="nucleotide sequence ID" value="NZ_CP060695.1"/>
</dbReference>
<organism evidence="2 3">
    <name type="scientific">Polaribacter pectinis</name>
    <dbReference type="NCBI Taxonomy" id="2738844"/>
    <lineage>
        <taxon>Bacteria</taxon>
        <taxon>Pseudomonadati</taxon>
        <taxon>Bacteroidota</taxon>
        <taxon>Flavobacteriia</taxon>
        <taxon>Flavobacteriales</taxon>
        <taxon>Flavobacteriaceae</taxon>
    </lineage>
</organism>
<name>A0A7G9LAG4_9FLAO</name>
<sequence>MKKLFLLLFTLTLCFQVNAQDNNAESSLGISFTPSTLSKGYDWGVGLVASHDFSDTGLGFGYMVQVTYLQPSDAISSVIDYGYSSDLLAKYDIAITDGLEFGPTVGGGYFAIQSDQGNDAEFYFAAGGTASYFITNGILLGVEVTKPFLEGAEISAAFSLRFQI</sequence>
<dbReference type="AlphaFoldDB" id="A0A7G9LAG4"/>
<proteinExistence type="predicted"/>
<gene>
    <name evidence="2" type="ORF">H9W90_00370</name>
</gene>
<evidence type="ECO:0000313" key="2">
    <source>
        <dbReference type="EMBL" id="QNM85613.1"/>
    </source>
</evidence>
<dbReference type="Proteomes" id="UP000515808">
    <property type="component" value="Chromosome"/>
</dbReference>
<dbReference type="KEGG" id="ppec:H9W90_00370"/>
<keyword evidence="3" id="KW-1185">Reference proteome</keyword>
<reference evidence="2 3" key="1">
    <citation type="submission" date="2020-08" db="EMBL/GenBank/DDBJ databases">
        <title>Polaribacter sp. L12M9 isolated from gut of the Korean scallop.</title>
        <authorList>
            <person name="Jeong Y.S."/>
        </authorList>
    </citation>
    <scope>NUCLEOTIDE SEQUENCE [LARGE SCALE GENOMIC DNA]</scope>
    <source>
        <strain evidence="2 3">L12M9</strain>
    </source>
</reference>
<keyword evidence="1" id="KW-0732">Signal</keyword>
<dbReference type="InterPro" id="IPR011250">
    <property type="entry name" value="OMP/PagP_B-barrel"/>
</dbReference>
<feature type="signal peptide" evidence="1">
    <location>
        <begin position="1"/>
        <end position="19"/>
    </location>
</feature>
<feature type="chain" id="PRO_5028912337" description="Outer membrane protein beta-barrel domain-containing protein" evidence="1">
    <location>
        <begin position="20"/>
        <end position="164"/>
    </location>
</feature>
<evidence type="ECO:0000256" key="1">
    <source>
        <dbReference type="SAM" id="SignalP"/>
    </source>
</evidence>
<dbReference type="SUPFAM" id="SSF56925">
    <property type="entry name" value="OMPA-like"/>
    <property type="match status" value="1"/>
</dbReference>
<protein>
    <recommendedName>
        <fullName evidence="4">Outer membrane protein beta-barrel domain-containing protein</fullName>
    </recommendedName>
</protein>
<accession>A0A7G9LAG4</accession>
<dbReference type="EMBL" id="CP060695">
    <property type="protein sequence ID" value="QNM85613.1"/>
    <property type="molecule type" value="Genomic_DNA"/>
</dbReference>
<evidence type="ECO:0000313" key="3">
    <source>
        <dbReference type="Proteomes" id="UP000515808"/>
    </source>
</evidence>